<name>A0ACB8Y6E7_ARCLA</name>
<evidence type="ECO:0000313" key="2">
    <source>
        <dbReference type="Proteomes" id="UP001055879"/>
    </source>
</evidence>
<proteinExistence type="predicted"/>
<evidence type="ECO:0000313" key="1">
    <source>
        <dbReference type="EMBL" id="KAI3680444.1"/>
    </source>
</evidence>
<protein>
    <submittedName>
        <fullName evidence="1">Uncharacterized protein</fullName>
    </submittedName>
</protein>
<accession>A0ACB8Y6E7</accession>
<dbReference type="Proteomes" id="UP001055879">
    <property type="component" value="Linkage Group LG13"/>
</dbReference>
<reference evidence="2" key="1">
    <citation type="journal article" date="2022" name="Mol. Ecol. Resour.">
        <title>The genomes of chicory, endive, great burdock and yacon provide insights into Asteraceae palaeo-polyploidization history and plant inulin production.</title>
        <authorList>
            <person name="Fan W."/>
            <person name="Wang S."/>
            <person name="Wang H."/>
            <person name="Wang A."/>
            <person name="Jiang F."/>
            <person name="Liu H."/>
            <person name="Zhao H."/>
            <person name="Xu D."/>
            <person name="Zhang Y."/>
        </authorList>
    </citation>
    <scope>NUCLEOTIDE SEQUENCE [LARGE SCALE GENOMIC DNA]</scope>
    <source>
        <strain evidence="2">cv. Niubang</strain>
    </source>
</reference>
<keyword evidence="2" id="KW-1185">Reference proteome</keyword>
<comment type="caution">
    <text evidence="1">The sequence shown here is derived from an EMBL/GenBank/DDBJ whole genome shotgun (WGS) entry which is preliminary data.</text>
</comment>
<gene>
    <name evidence="1" type="ORF">L6452_35215</name>
</gene>
<sequence length="94" mass="11398">MLYLRHRFHHHHHCFRHRHHHYREDSHVYITTTNTYIFRHYRLFSPISFPLPFSFFILQLSNTHSPTHTSSEFAPKEGSFCPLFSSFLMPPITS</sequence>
<organism evidence="1 2">
    <name type="scientific">Arctium lappa</name>
    <name type="common">Greater burdock</name>
    <name type="synonym">Lappa major</name>
    <dbReference type="NCBI Taxonomy" id="4217"/>
    <lineage>
        <taxon>Eukaryota</taxon>
        <taxon>Viridiplantae</taxon>
        <taxon>Streptophyta</taxon>
        <taxon>Embryophyta</taxon>
        <taxon>Tracheophyta</taxon>
        <taxon>Spermatophyta</taxon>
        <taxon>Magnoliopsida</taxon>
        <taxon>eudicotyledons</taxon>
        <taxon>Gunneridae</taxon>
        <taxon>Pentapetalae</taxon>
        <taxon>asterids</taxon>
        <taxon>campanulids</taxon>
        <taxon>Asterales</taxon>
        <taxon>Asteraceae</taxon>
        <taxon>Carduoideae</taxon>
        <taxon>Cardueae</taxon>
        <taxon>Arctiinae</taxon>
        <taxon>Arctium</taxon>
    </lineage>
</organism>
<reference evidence="1 2" key="2">
    <citation type="journal article" date="2022" name="Mol. Ecol. Resour.">
        <title>The genomes of chicory, endive, great burdock and yacon provide insights into Asteraceae paleo-polyploidization history and plant inulin production.</title>
        <authorList>
            <person name="Fan W."/>
            <person name="Wang S."/>
            <person name="Wang H."/>
            <person name="Wang A."/>
            <person name="Jiang F."/>
            <person name="Liu H."/>
            <person name="Zhao H."/>
            <person name="Xu D."/>
            <person name="Zhang Y."/>
        </authorList>
    </citation>
    <scope>NUCLEOTIDE SEQUENCE [LARGE SCALE GENOMIC DNA]</scope>
    <source>
        <strain evidence="2">cv. Niubang</strain>
    </source>
</reference>
<dbReference type="EMBL" id="CM042059">
    <property type="protein sequence ID" value="KAI3680444.1"/>
    <property type="molecule type" value="Genomic_DNA"/>
</dbReference>